<dbReference type="Pfam" id="PF13116">
    <property type="entry name" value="YhdP"/>
    <property type="match status" value="2"/>
</dbReference>
<gene>
    <name evidence="3" type="ORF">DFR28_101634</name>
</gene>
<organism evidence="3 4">
    <name type="scientific">Arenicella xantha</name>
    <dbReference type="NCBI Taxonomy" id="644221"/>
    <lineage>
        <taxon>Bacteria</taxon>
        <taxon>Pseudomonadati</taxon>
        <taxon>Pseudomonadota</taxon>
        <taxon>Gammaproteobacteria</taxon>
        <taxon>Arenicellales</taxon>
        <taxon>Arenicellaceae</taxon>
        <taxon>Arenicella</taxon>
    </lineage>
</organism>
<dbReference type="OrthoDB" id="9762238at2"/>
<sequence>MKFLRNFLLTLGFLYLLFWGSLAAYFSYAESHKDLLEANLSSLFDRAVSVGSVRTDWQGFTPHVQISNLSVAGDLPNQPALAFNSLSAAVSPGSLLKFWPKFTEFAVEKPMLEIVSLPSGQLQVAGIALSSSSDGPATPKRLLSWLLDQKAAAWHDGELLWRGQADQLKRYRNISFVYQRVEQVRTIQAAITTSKGPLAFTATATGNMLSDKLWDASLEVLGDQKQRLLRAQDISLEVENGVGQLQLTQLDVERIRDFIRLAGLSREAGWILDANLNGRLHDVEFEFSGPLLAIEQWELRAAASDVSFKSTGDAPGMNRLSGQLSASKQGGVFEFYTEGAQFDWPRWYQQPFPVERATGEFTWRINTNGNITIALIEGEFVDETLSISGLNATCRLDSKVREVASFGELFTIDSVSELSFEGGDLVRNPASSDASPLMLNASAEFSVSDVSQIINYLPLDDRLDKFRDWSVNAFKSGEFTNGRVSYRGEVSRNALKVGKAQLEARARFNDVLVDYGYQRDWPAAERGRGTATIRNELLSIVPDELWLNGDEVTDGQLQISKLFQTDRTLTVNGKTSTSLVKGLDFLFKGPLINPADQLDELPVQATNGQVDIDIAVSIPLNKIEDAAVQGTAIVRNGRGLLPEGVPISKINGTVEFTERSVTSSDINAFFLGGPTSGKLITVAEAQPPVMKLLATGRLAADALEPWLGEHMLTWFDGNAAWQGDLLIDGPEVTISGVSDLKGIAVSAPAPLGKSADAETNMRLSMTLGGKSTVPSMAISLQEDMQVRLEGNTASASSSLFDKALISLGADASLPLKSGVHFVIENDDINLDDWLSAIIDLASFEPRKVSENTAFLDAMRSLSIRAANPVLLGREFGPLQVSAVSVDGFNWVGTLDGDNVKGTMQMQPRAELGSYTFNLAYVDIVEAPDGISEPAPIDYSLQPADYPAISLTADTFKLSGKNLGKLVFSGKPKGSEWLTEEFLLEQNGIRTVARGGWRNTDAAGSISSFDFNTVIDEAEGALTDMSFDGIIKRGTGTLSGNVNWIGAPHEFDYARLNGEFDLRIRDGELVQVEPGSGKLLGLLNFNAIARRLIFDFRDVFASGLRFDRMRYTGLLADGEAIFREAYIFTPAVFVRMEGKLDLAQELIDMEVHLSPELGGNLALLSALANPTAGAVVFITQRLFKDEMRESSFRSYRALGSWEDFEMVEMKSNEPEPLTSAPEPDKSMQNLALARDDTIQQEPSDSLLVPLDDTKLDTQLESAELERASEAQELESPALDR</sequence>
<accession>A0A395JUM7</accession>
<name>A0A395JUM7_9GAMM</name>
<dbReference type="AlphaFoldDB" id="A0A395JUM7"/>
<comment type="caution">
    <text evidence="3">The sequence shown here is derived from an EMBL/GenBank/DDBJ whole genome shotgun (WGS) entry which is preliminary data.</text>
</comment>
<feature type="domain" description="YhdP central" evidence="2">
    <location>
        <begin position="229"/>
        <end position="1202"/>
    </location>
</feature>
<feature type="domain" description="YhdP central" evidence="2">
    <location>
        <begin position="1"/>
        <end position="180"/>
    </location>
</feature>
<dbReference type="FunCoup" id="A0A395JUM7">
    <property type="interactions" value="107"/>
</dbReference>
<dbReference type="PANTHER" id="PTHR38690">
    <property type="entry name" value="PROTEASE-RELATED"/>
    <property type="match status" value="1"/>
</dbReference>
<evidence type="ECO:0000313" key="4">
    <source>
        <dbReference type="Proteomes" id="UP000253083"/>
    </source>
</evidence>
<dbReference type="InterPro" id="IPR011836">
    <property type="entry name" value="YhdP"/>
</dbReference>
<dbReference type="RefSeq" id="WP_113952837.1">
    <property type="nucleotide sequence ID" value="NZ_QNRT01000001.1"/>
</dbReference>
<dbReference type="InterPro" id="IPR025263">
    <property type="entry name" value="YhdP_central"/>
</dbReference>
<evidence type="ECO:0000313" key="3">
    <source>
        <dbReference type="EMBL" id="RBP53248.1"/>
    </source>
</evidence>
<dbReference type="PANTHER" id="PTHR38690:SF1">
    <property type="entry name" value="PROTEASE"/>
    <property type="match status" value="1"/>
</dbReference>
<dbReference type="Proteomes" id="UP000253083">
    <property type="component" value="Unassembled WGS sequence"/>
</dbReference>
<evidence type="ECO:0000256" key="1">
    <source>
        <dbReference type="SAM" id="MobiDB-lite"/>
    </source>
</evidence>
<feature type="region of interest" description="Disordered" evidence="1">
    <location>
        <begin position="1209"/>
        <end position="1253"/>
    </location>
</feature>
<evidence type="ECO:0000259" key="2">
    <source>
        <dbReference type="Pfam" id="PF13116"/>
    </source>
</evidence>
<keyword evidence="4" id="KW-1185">Reference proteome</keyword>
<dbReference type="EMBL" id="QNRT01000001">
    <property type="protein sequence ID" value="RBP53248.1"/>
    <property type="molecule type" value="Genomic_DNA"/>
</dbReference>
<reference evidence="3 4" key="1">
    <citation type="submission" date="2018-06" db="EMBL/GenBank/DDBJ databases">
        <title>Genomic Encyclopedia of Type Strains, Phase IV (KMG-IV): sequencing the most valuable type-strain genomes for metagenomic binning, comparative biology and taxonomic classification.</title>
        <authorList>
            <person name="Goeker M."/>
        </authorList>
    </citation>
    <scope>NUCLEOTIDE SEQUENCE [LARGE SCALE GENOMIC DNA]</scope>
    <source>
        <strain evidence="3 4">DSM 24032</strain>
    </source>
</reference>
<proteinExistence type="predicted"/>
<dbReference type="InParanoid" id="A0A395JUM7"/>
<protein>
    <submittedName>
        <fullName evidence="3">Uncharacterized protein YhdP</fullName>
    </submittedName>
</protein>